<dbReference type="EMBL" id="CP107567">
    <property type="protein sequence ID" value="UYQ64487.1"/>
    <property type="molecule type" value="Genomic_DNA"/>
</dbReference>
<evidence type="ECO:0000313" key="4">
    <source>
        <dbReference type="EMBL" id="UYQ64487.1"/>
    </source>
</evidence>
<dbReference type="InterPro" id="IPR031325">
    <property type="entry name" value="RHS_repeat"/>
</dbReference>
<dbReference type="NCBIfam" id="NF033679">
    <property type="entry name" value="DNRLRE_dom"/>
    <property type="match status" value="1"/>
</dbReference>
<protein>
    <submittedName>
        <fullName evidence="4">DNRLRE domain-containing protein</fullName>
    </submittedName>
</protein>
<proteinExistence type="predicted"/>
<keyword evidence="1" id="KW-0677">Repeat</keyword>
<feature type="region of interest" description="Disordered" evidence="2">
    <location>
        <begin position="822"/>
        <end position="844"/>
    </location>
</feature>
<feature type="region of interest" description="Disordered" evidence="2">
    <location>
        <begin position="1422"/>
        <end position="1443"/>
    </location>
</feature>
<dbReference type="NCBIfam" id="TIGR01643">
    <property type="entry name" value="YD_repeat_2x"/>
    <property type="match status" value="2"/>
</dbReference>
<evidence type="ECO:0000313" key="5">
    <source>
        <dbReference type="Proteomes" id="UP001163878"/>
    </source>
</evidence>
<dbReference type="RefSeq" id="WP_264247295.1">
    <property type="nucleotide sequence ID" value="NZ_CP107567.1"/>
</dbReference>
<dbReference type="InterPro" id="IPR006530">
    <property type="entry name" value="YD"/>
</dbReference>
<feature type="compositionally biased region" description="Polar residues" evidence="2">
    <location>
        <begin position="1428"/>
        <end position="1443"/>
    </location>
</feature>
<dbReference type="InterPro" id="IPR056823">
    <property type="entry name" value="TEN-like_YD-shell"/>
</dbReference>
<keyword evidence="5" id="KW-1185">Reference proteome</keyword>
<reference evidence="4" key="1">
    <citation type="submission" date="2022-10" db="EMBL/GenBank/DDBJ databases">
        <title>Cytochrome P450 Catalyzes Benzene Ring Formation in the Biosynthesis of Trialkyl-Substituted Aromatic Polyketides.</title>
        <authorList>
            <person name="Zhao E."/>
            <person name="Ge H."/>
        </authorList>
    </citation>
    <scope>NUCLEOTIDE SEQUENCE</scope>
    <source>
        <strain evidence="4">NA0869</strain>
    </source>
</reference>
<feature type="region of interest" description="Disordered" evidence="2">
    <location>
        <begin position="202"/>
        <end position="228"/>
    </location>
</feature>
<name>A0ABY6IF65_STRPE</name>
<dbReference type="InterPro" id="IPR050708">
    <property type="entry name" value="T6SS_VgrG/RHS"/>
</dbReference>
<dbReference type="Gene3D" id="2.180.10.10">
    <property type="entry name" value="RHS repeat-associated core"/>
    <property type="match status" value="2"/>
</dbReference>
<dbReference type="NCBIfam" id="TIGR03696">
    <property type="entry name" value="Rhs_assc_core"/>
    <property type="match status" value="1"/>
</dbReference>
<dbReference type="Pfam" id="PF25023">
    <property type="entry name" value="TEN_YD-shell"/>
    <property type="match status" value="1"/>
</dbReference>
<accession>A0ABY6IF65</accession>
<organism evidence="4 5">
    <name type="scientific">Streptomyces peucetius</name>
    <dbReference type="NCBI Taxonomy" id="1950"/>
    <lineage>
        <taxon>Bacteria</taxon>
        <taxon>Bacillati</taxon>
        <taxon>Actinomycetota</taxon>
        <taxon>Actinomycetes</taxon>
        <taxon>Kitasatosporales</taxon>
        <taxon>Streptomycetaceae</taxon>
        <taxon>Streptomyces</taxon>
    </lineage>
</organism>
<dbReference type="PANTHER" id="PTHR32305:SF15">
    <property type="entry name" value="PROTEIN RHSA-RELATED"/>
    <property type="match status" value="1"/>
</dbReference>
<gene>
    <name evidence="4" type="ORF">OGH68_25480</name>
</gene>
<dbReference type="InterPro" id="IPR022385">
    <property type="entry name" value="Rhs_assc_core"/>
</dbReference>
<dbReference type="Proteomes" id="UP001163878">
    <property type="component" value="Chromosome"/>
</dbReference>
<sequence length="2029" mass="216171">MEGAAVGAESQSVQAERPTNLGPAQADDETSAQVMARLQKRRIEILDARTDSTTSWANPDGTVTVESFTGPIRVKDSHGAWQPVDVTLSEVDGKVLPKTAAADIAFSAGGSAAPLAQVTRGEKTFGVAWEGALPKPVLNGNTATYPNAVPGGDVVVSALPEGFSHSVVLRERPSGPVEFRLPVKAKGLTLDETADERLRWQDSKGKQVAAAPPPLMWDGTEDAKSREPENTAIVTTTVETTADGRQTLVLKPSEAFLSDPDVTYPVVVDPTNTLAGPTTDTWIQYDAYPSSQRGSTELKAGTYDGVQKARSFLKFDVAKYAGKKIVDTDLRLYSYYSSTCSTSGSGVQVRRVTSDWDPSAVSWSAQPSTTTTGAVTSTAAKGYNSSCPAGLVSWDVDAVVQAWADGQPNYGVRLAAVSETDTLTWRRYRSANYVDGAHDPNVEPSLTVTYNSYPAVPTAQAITPSAVNAYNAKRYVTSLTPTMSAKVSDVDGGTVKAQFEVTPDPAYNDTTYTYTALSGSVASGSTASLTIPSTSAFPAGTHLRYRVRGYDGSLYGSWTGYTAFVLNTAKPAAPSIVCDPYTKDTWTAKAANGAQCTLDTTSTDGQGYYWGLNDPNTPNRVDDTVDGNGGDPKTVTINPADGWHTLYAKTVDSGGNLSTSATEYKFGIGADGAAILTPGDGDRPARRVALSATGKPTYTGVTYQYRRGETDAWANVPLADVTKNSDGSAVTAWPLAAPNGAPPALVWNITSTFADDGPIDVRAAFTDGTTTGYSQPVTVTVDRDAGTAPFEEVGPGSVNLLTGDYTLSESDASAFDMSVTRTASSRRPDAGAKQEGQAPIFGPQWTSGTVAELTESDWVYVKKTSATSVALVDVDGEETGFTATTGGGWTPEPGGEDLTLTGSLTGSFTLKDTEGTTTTFTKADPAVTTWAISSTYLPTSNSTTKVVSQTTTVDGKTVARPKWVIAPTSAVSASTCEADPSTKGCRVLEYLYPVSTTATATSFGDYVGRVKRIRLWSTAPAATTSTAVSIAAYAYDDSGRLREVSDPRISPALKTAYDYDAAGRVTTLTPPGELPWTFTYGTAGNAATAGAGMLLKASRPGLHQGSSDITEGTAATSVVYDVPLSGTTAPYAMGAADVKAWGQFDVPTDATAVFPVDVTPAGHAGSSLTATDYKRATITYTDASGREVNSITPGGHITTTEYDRFGNTVRELSAGNRAIALGLTASDTAVQTSLGITQYSNAERAELLSTRSVYNATGTRELEEFGPLRRVELTKDLVSGSTTLLQAGASVAARTWTVNEYDTGRPTDGTATVENQVTKSTTGAQILDFPTIHAETRATQTDYDWVKGLPVKVIQDPAGLALTTTTEYDAQGRITKQRLPGATGTDAATRVTTYWSATGTGTCAGRPEWADLVCSTGPAGAITGGGTNPSQLPTSTTEYDQWGNPTKLTDTANGVTRTTTTTYDVAGRPTKVTVTGGLGQAVPESTTEYATDTGKVIKTISPTGGTITKAYDKLGRQISYTDADGGTTTTEYDLLDRPVKVTDTVPSTVTYTYDHTAEPRGLATKATDSIAGAFEATYDADGSVATEKLPGGYTLTTTEDTTGATTSRLYTRDTDGEIVVSDTVTESVHGQVTAHTGWSDQSYRYDNTGRLTTVLDTVSDVCTRRSYAFDQRTNRTALTTATAAANAACPTTGGTTTSHAYDSADRLVDTGYTYDAFGRTTALPGSTLGYYANDLAYQQTANGKRQIWQLDANLRFRSWTVETDTSGTWTQTASKRNHYDSDSDNPRWIIEDTTSGDLTRNVESIGGDLAATTSKTGDTVLQLTNIHGDVALQLPLDTTKAPTALDSDEYGIPRTSQAAARYNWLGAKQRSTETLTGLTLMGVRLYNPTTGRFLSMDPLYGGSANAYEYANADPLNRYDLDGRWAIFKTLWKQRKHVKRFVKWSTRYKPTKWLFFAKKNKNFVMRDGRPGIHWGNHKNRLEWDRVNKWHYNKAGSKGHYSPWRGVWNLAKHIRGKTKINARKSRFGWRR</sequence>
<feature type="domain" description="Teneurin-like YD-shell" evidence="3">
    <location>
        <begin position="1436"/>
        <end position="1726"/>
    </location>
</feature>
<dbReference type="Pfam" id="PF05593">
    <property type="entry name" value="RHS_repeat"/>
    <property type="match status" value="1"/>
</dbReference>
<dbReference type="PANTHER" id="PTHR32305">
    <property type="match status" value="1"/>
</dbReference>
<evidence type="ECO:0000259" key="3">
    <source>
        <dbReference type="Pfam" id="PF25023"/>
    </source>
</evidence>
<feature type="region of interest" description="Disordered" evidence="2">
    <location>
        <begin position="1"/>
        <end position="32"/>
    </location>
</feature>
<evidence type="ECO:0000256" key="2">
    <source>
        <dbReference type="SAM" id="MobiDB-lite"/>
    </source>
</evidence>
<evidence type="ECO:0000256" key="1">
    <source>
        <dbReference type="ARBA" id="ARBA00022737"/>
    </source>
</evidence>